<dbReference type="InterPro" id="IPR011008">
    <property type="entry name" value="Dimeric_a/b-barrel"/>
</dbReference>
<gene>
    <name evidence="3" type="ORF">HLH29_18595</name>
</gene>
<dbReference type="Proteomes" id="UP000525623">
    <property type="component" value="Unassembled WGS sequence"/>
</dbReference>
<dbReference type="Pfam" id="PF07978">
    <property type="entry name" value="NIPSNAP"/>
    <property type="match status" value="1"/>
</dbReference>
<evidence type="ECO:0000313" key="4">
    <source>
        <dbReference type="Proteomes" id="UP000525623"/>
    </source>
</evidence>
<keyword evidence="4" id="KW-1185">Reference proteome</keyword>
<evidence type="ECO:0000313" key="3">
    <source>
        <dbReference type="EMBL" id="MBB2181129.1"/>
    </source>
</evidence>
<dbReference type="InterPro" id="IPR012577">
    <property type="entry name" value="NIPSNAP"/>
</dbReference>
<dbReference type="RefSeq" id="WP_182968854.1">
    <property type="nucleotide sequence ID" value="NZ_BAABGC010000052.1"/>
</dbReference>
<dbReference type="SUPFAM" id="SSF54909">
    <property type="entry name" value="Dimeric alpha+beta barrel"/>
    <property type="match status" value="1"/>
</dbReference>
<dbReference type="EMBL" id="JABEQL010000043">
    <property type="protein sequence ID" value="MBB2181129.1"/>
    <property type="molecule type" value="Genomic_DNA"/>
</dbReference>
<comment type="similarity">
    <text evidence="1">Belongs to the NipSnap family.</text>
</comment>
<dbReference type="PANTHER" id="PTHR21017">
    <property type="entry name" value="NIPSNAP-RELATED"/>
    <property type="match status" value="1"/>
</dbReference>
<feature type="domain" description="NIPSNAP" evidence="2">
    <location>
        <begin position="4"/>
        <end position="98"/>
    </location>
</feature>
<comment type="caution">
    <text evidence="3">The sequence shown here is derived from an EMBL/GenBank/DDBJ whole genome shotgun (WGS) entry which is preliminary data.</text>
</comment>
<reference evidence="3 4" key="1">
    <citation type="submission" date="2020-04" db="EMBL/GenBank/DDBJ databases">
        <title>Description of novel Gluconacetobacter.</title>
        <authorList>
            <person name="Sombolestani A."/>
        </authorList>
    </citation>
    <scope>NUCLEOTIDE SEQUENCE [LARGE SCALE GENOMIC DNA]</scope>
    <source>
        <strain evidence="3 4">LMG 27725</strain>
    </source>
</reference>
<proteinExistence type="inferred from homology"/>
<organism evidence="3 4">
    <name type="scientific">Gluconacetobacter tumulicola</name>
    <dbReference type="NCBI Taxonomy" id="1017177"/>
    <lineage>
        <taxon>Bacteria</taxon>
        <taxon>Pseudomonadati</taxon>
        <taxon>Pseudomonadota</taxon>
        <taxon>Alphaproteobacteria</taxon>
        <taxon>Acetobacterales</taxon>
        <taxon>Acetobacteraceae</taxon>
        <taxon>Gluconacetobacter</taxon>
    </lineage>
</organism>
<dbReference type="InterPro" id="IPR051557">
    <property type="entry name" value="NipSnap_domain"/>
</dbReference>
<accession>A0A7W4JHC5</accession>
<sequence>MISEERKYRLVPGSMAEFISLYKAQGYPIISRYATLVGCWTHESGVLNTISFIWSYDSFAHRDQQRQLLAANPQWQDFNRKIIGFIIFQESIFLKSISLS</sequence>
<evidence type="ECO:0000259" key="2">
    <source>
        <dbReference type="Pfam" id="PF07978"/>
    </source>
</evidence>
<dbReference type="Gene3D" id="3.30.70.100">
    <property type="match status" value="1"/>
</dbReference>
<dbReference type="AlphaFoldDB" id="A0A7W4JHC5"/>
<protein>
    <submittedName>
        <fullName evidence="3">NIPSNAP family protein</fullName>
    </submittedName>
</protein>
<name>A0A7W4JHC5_9PROT</name>
<evidence type="ECO:0000256" key="1">
    <source>
        <dbReference type="ARBA" id="ARBA00005291"/>
    </source>
</evidence>
<dbReference type="PANTHER" id="PTHR21017:SF17">
    <property type="entry name" value="PROTEIN NIPSNAP"/>
    <property type="match status" value="1"/>
</dbReference>